<dbReference type="EMBL" id="ACDX02000001">
    <property type="protein sequence ID" value="EFC89741.1"/>
    <property type="molecule type" value="Genomic_DNA"/>
</dbReference>
<protein>
    <submittedName>
        <fullName evidence="2">Uncharacterized protein</fullName>
    </submittedName>
</protein>
<evidence type="ECO:0000313" key="2">
    <source>
        <dbReference type="EMBL" id="EFC89741.1"/>
    </source>
</evidence>
<gene>
    <name evidence="2" type="ORF">NEIMUCOT_03540</name>
</gene>
<evidence type="ECO:0000313" key="3">
    <source>
        <dbReference type="Proteomes" id="UP000003344"/>
    </source>
</evidence>
<accession>D2ZSF8</accession>
<proteinExistence type="predicted"/>
<organism evidence="2 3">
    <name type="scientific">Neisseria mucosa (strain ATCC 25996 / DSM 4631 / NCTC 10774 / M26)</name>
    <dbReference type="NCBI Taxonomy" id="546266"/>
    <lineage>
        <taxon>Bacteria</taxon>
        <taxon>Pseudomonadati</taxon>
        <taxon>Pseudomonadota</taxon>
        <taxon>Betaproteobacteria</taxon>
        <taxon>Neisseriales</taxon>
        <taxon>Neisseriaceae</taxon>
        <taxon>Neisseria</taxon>
    </lineage>
</organism>
<comment type="caution">
    <text evidence="2">The sequence shown here is derived from an EMBL/GenBank/DDBJ whole genome shotgun (WGS) entry which is preliminary data.</text>
</comment>
<sequence>MLLQTQCLIAFAFGFVKIEVQHAVAAPGVGIGQQVLQQAAGVAVARQQQFGLLGVVRRDFGVEQPLSVAAAALRRFARFQNGNAHTVFRQFARGRGAGYARADNQRVFWRSGGLRSSEPRFDRLGRGLRHGFGLPFDTVEMFVQAVGAVWRNKPEMHIRQQVFQKVDAVELKAFYSLVEAVFQTAFQLGRGIGQMKIRNAVFAQTGNQMQRRGMSFNHAGKFGGGGQGVPSEDGHGGVV</sequence>
<name>D2ZSF8_NEIM2</name>
<dbReference type="AlphaFoldDB" id="D2ZSF8"/>
<evidence type="ECO:0000256" key="1">
    <source>
        <dbReference type="SAM" id="MobiDB-lite"/>
    </source>
</evidence>
<feature type="region of interest" description="Disordered" evidence="1">
    <location>
        <begin position="220"/>
        <end position="239"/>
    </location>
</feature>
<reference evidence="2 3" key="1">
    <citation type="submission" date="2009-10" db="EMBL/GenBank/DDBJ databases">
        <authorList>
            <person name="Weinstock G."/>
            <person name="Sodergren E."/>
            <person name="Clifton S."/>
            <person name="Fulton L."/>
            <person name="Fulton B."/>
            <person name="Courtney L."/>
            <person name="Fronick C."/>
            <person name="Harrison M."/>
            <person name="Strong C."/>
            <person name="Farmer C."/>
            <person name="Delahaunty K."/>
            <person name="Markovic C."/>
            <person name="Hall O."/>
            <person name="Minx P."/>
            <person name="Tomlinson C."/>
            <person name="Mitreva M."/>
            <person name="Nelson J."/>
            <person name="Hou S."/>
            <person name="Wollam A."/>
            <person name="Pepin K.H."/>
            <person name="Johnson M."/>
            <person name="Bhonagiri V."/>
            <person name="Nash W.E."/>
            <person name="Warren W."/>
            <person name="Chinwalla A."/>
            <person name="Mardis E.R."/>
            <person name="Wilson R.K."/>
        </authorList>
    </citation>
    <scope>NUCLEOTIDE SEQUENCE [LARGE SCALE GENOMIC DNA]</scope>
    <source>
        <strain evidence="3">ATCC 25996 / DSM 4631 / NCTC 10774 / M26</strain>
    </source>
</reference>
<dbReference type="Proteomes" id="UP000003344">
    <property type="component" value="Unassembled WGS sequence"/>
</dbReference>